<evidence type="ECO:0000256" key="3">
    <source>
        <dbReference type="SAM" id="MobiDB-lite"/>
    </source>
</evidence>
<evidence type="ECO:0000256" key="1">
    <source>
        <dbReference type="ARBA" id="ARBA00004496"/>
    </source>
</evidence>
<organism evidence="5 6">
    <name type="scientific">Ramalina farinacea</name>
    <dbReference type="NCBI Taxonomy" id="258253"/>
    <lineage>
        <taxon>Eukaryota</taxon>
        <taxon>Fungi</taxon>
        <taxon>Dikarya</taxon>
        <taxon>Ascomycota</taxon>
        <taxon>Pezizomycotina</taxon>
        <taxon>Lecanoromycetes</taxon>
        <taxon>OSLEUM clade</taxon>
        <taxon>Lecanoromycetidae</taxon>
        <taxon>Lecanorales</taxon>
        <taxon>Lecanorineae</taxon>
        <taxon>Ramalinaceae</taxon>
        <taxon>Ramalina</taxon>
    </lineage>
</organism>
<keyword evidence="2" id="KW-0963">Cytoplasm</keyword>
<evidence type="ECO:0000259" key="4">
    <source>
        <dbReference type="PROSITE" id="PS51207"/>
    </source>
</evidence>
<dbReference type="InterPro" id="IPR051837">
    <property type="entry name" value="SortingNexin/PXDomain-PKLike"/>
</dbReference>
<keyword evidence="6" id="KW-1185">Reference proteome</keyword>
<evidence type="ECO:0000256" key="2">
    <source>
        <dbReference type="ARBA" id="ARBA00022490"/>
    </source>
</evidence>
<proteinExistence type="predicted"/>
<dbReference type="PROSITE" id="PS51207">
    <property type="entry name" value="PXA"/>
    <property type="match status" value="1"/>
</dbReference>
<comment type="subcellular location">
    <subcellularLocation>
        <location evidence="1">Cytoplasm</location>
    </subcellularLocation>
</comment>
<feature type="compositionally biased region" description="Low complexity" evidence="3">
    <location>
        <begin position="39"/>
        <end position="54"/>
    </location>
</feature>
<dbReference type="Proteomes" id="UP001161017">
    <property type="component" value="Unassembled WGS sequence"/>
</dbReference>
<dbReference type="GO" id="GO:0005770">
    <property type="term" value="C:late endosome"/>
    <property type="evidence" value="ECO:0007669"/>
    <property type="project" value="TreeGrafter"/>
</dbReference>
<accession>A0AA43TT69</accession>
<reference evidence="5" key="1">
    <citation type="journal article" date="2023" name="Genome Biol. Evol.">
        <title>First Whole Genome Sequence and Flow Cytometry Genome Size Data for the Lichen-Forming Fungus Ramalina farinacea (Ascomycota).</title>
        <authorList>
            <person name="Llewellyn T."/>
            <person name="Mian S."/>
            <person name="Hill R."/>
            <person name="Leitch I.J."/>
            <person name="Gaya E."/>
        </authorList>
    </citation>
    <scope>NUCLEOTIDE SEQUENCE</scope>
    <source>
        <strain evidence="5">LIQ254RAFAR</strain>
    </source>
</reference>
<name>A0AA43TT69_9LECA</name>
<gene>
    <name evidence="5" type="ORF">OHK93_006086</name>
</gene>
<dbReference type="PANTHER" id="PTHR22999">
    <property type="entry name" value="PX SERINE/THREONINE KINASE PXK"/>
    <property type="match status" value="1"/>
</dbReference>
<feature type="domain" description="PXA" evidence="4">
    <location>
        <begin position="96"/>
        <end position="284"/>
    </location>
</feature>
<dbReference type="EMBL" id="JAPUFD010000004">
    <property type="protein sequence ID" value="MDI1486824.1"/>
    <property type="molecule type" value="Genomic_DNA"/>
</dbReference>
<dbReference type="PANTHER" id="PTHR22999:SF23">
    <property type="entry name" value="SORTING NEXIN-16"/>
    <property type="match status" value="1"/>
</dbReference>
<sequence>MAQASLRPPSTLQPRPKAVPTFSSNTIGAVSESSTPQISRPASRSRNPSPARPAIYTDVSDRATTALVRRVLCPNTHGVSEKERPIYELLPPLTSSNEVDLQLYAIIAVVVKDLVYSWYGKITPDQTFVEEVVKIIAHCTRALESRLRGVDVHALILDEIPELVERHLHAYRTSRDAALVPGQPTDARVLYHNLNPHPALSPIPDPNVPTTIEQQAKNESEYRQLLVQGALAVLLPTEDLENACLRTLVTDVISEVILANSISGPLCKGWFVWGSILQLVEVVQATLKPRANDKETKTKTRGRLEKFGLLSGTEEETAGGSETSRSRFSSVFWRILQYSYLASIGIRFIIVQVFAAHSQRRRSSRISRPSTSTGLSPMASDFAPDDFLRPLLDFRILPLAATTIDLPRRLPWISGLVALIHHHLTRGALRAIGGTDGILDHYLHCLLTTYLAPATILPQLLRLTRQRLFPQNTLPPPPAAPPPSPAQAQQLKRKCAQAITIAMGPTVCKRLFGGGEDDGEWVRQLERELDAWGDGWMTRHLAYRALELVVVRVLPEISEGGVKELMEMRVGVVGGSG</sequence>
<dbReference type="Pfam" id="PF02194">
    <property type="entry name" value="PXA"/>
    <property type="match status" value="1"/>
</dbReference>
<dbReference type="GO" id="GO:0035091">
    <property type="term" value="F:phosphatidylinositol binding"/>
    <property type="evidence" value="ECO:0007669"/>
    <property type="project" value="TreeGrafter"/>
</dbReference>
<comment type="caution">
    <text evidence="5">The sequence shown here is derived from an EMBL/GenBank/DDBJ whole genome shotgun (WGS) entry which is preliminary data.</text>
</comment>
<feature type="compositionally biased region" description="Polar residues" evidence="3">
    <location>
        <begin position="21"/>
        <end position="38"/>
    </location>
</feature>
<protein>
    <recommendedName>
        <fullName evidence="4">PXA domain-containing protein</fullName>
    </recommendedName>
</protein>
<evidence type="ECO:0000313" key="6">
    <source>
        <dbReference type="Proteomes" id="UP001161017"/>
    </source>
</evidence>
<dbReference type="SMART" id="SM00313">
    <property type="entry name" value="PXA"/>
    <property type="match status" value="1"/>
</dbReference>
<dbReference type="GO" id="GO:0005769">
    <property type="term" value="C:early endosome"/>
    <property type="evidence" value="ECO:0007669"/>
    <property type="project" value="TreeGrafter"/>
</dbReference>
<dbReference type="InterPro" id="IPR003114">
    <property type="entry name" value="Phox_assoc"/>
</dbReference>
<evidence type="ECO:0000313" key="5">
    <source>
        <dbReference type="EMBL" id="MDI1486824.1"/>
    </source>
</evidence>
<dbReference type="GO" id="GO:0045022">
    <property type="term" value="P:early endosome to late endosome transport"/>
    <property type="evidence" value="ECO:0007669"/>
    <property type="project" value="TreeGrafter"/>
</dbReference>
<dbReference type="AlphaFoldDB" id="A0AA43TT69"/>
<feature type="region of interest" description="Disordered" evidence="3">
    <location>
        <begin position="1"/>
        <end position="55"/>
    </location>
</feature>